<evidence type="ECO:0000259" key="7">
    <source>
        <dbReference type="Pfam" id="PF07731"/>
    </source>
</evidence>
<dbReference type="FunFam" id="2.60.40.420:FF:000045">
    <property type="entry name" value="Laccase 2"/>
    <property type="match status" value="1"/>
</dbReference>
<feature type="domain" description="Plastocyanin-like" evidence="8">
    <location>
        <begin position="158"/>
        <end position="262"/>
    </location>
</feature>
<keyword evidence="5" id="KW-0472">Membrane</keyword>
<dbReference type="InterPro" id="IPR011706">
    <property type="entry name" value="Cu-oxidase_C"/>
</dbReference>
<feature type="domain" description="Plastocyanin-like" evidence="7">
    <location>
        <begin position="591"/>
        <end position="653"/>
    </location>
</feature>
<dbReference type="CDD" id="cd13858">
    <property type="entry name" value="CuRO_1_tcLCC2_insect_like"/>
    <property type="match status" value="1"/>
</dbReference>
<keyword evidence="5" id="KW-1133">Transmembrane helix</keyword>
<feature type="domain" description="Plastocyanin-like" evidence="6">
    <location>
        <begin position="318"/>
        <end position="456"/>
    </location>
</feature>
<evidence type="ECO:0000313" key="9">
    <source>
        <dbReference type="EMBL" id="KAK3087150.1"/>
    </source>
</evidence>
<keyword evidence="4" id="KW-0186">Copper</keyword>
<dbReference type="InterPro" id="IPR011707">
    <property type="entry name" value="Cu-oxidase-like_N"/>
</dbReference>
<evidence type="ECO:0000313" key="10">
    <source>
        <dbReference type="Proteomes" id="UP001186944"/>
    </source>
</evidence>
<evidence type="ECO:0000256" key="2">
    <source>
        <dbReference type="ARBA" id="ARBA00022723"/>
    </source>
</evidence>
<feature type="domain" description="Plastocyanin-like" evidence="7">
    <location>
        <begin position="36"/>
        <end position="74"/>
    </location>
</feature>
<dbReference type="AlphaFoldDB" id="A0AA89BTU6"/>
<dbReference type="Pfam" id="PF07731">
    <property type="entry name" value="Cu-oxidase_2"/>
    <property type="match status" value="2"/>
</dbReference>
<dbReference type="Pfam" id="PF00394">
    <property type="entry name" value="Cu-oxidase"/>
    <property type="match status" value="1"/>
</dbReference>
<reference evidence="9" key="1">
    <citation type="submission" date="2019-08" db="EMBL/GenBank/DDBJ databases">
        <title>The improved chromosome-level genome for the pearl oyster Pinctada fucata martensii using PacBio sequencing and Hi-C.</title>
        <authorList>
            <person name="Zheng Z."/>
        </authorList>
    </citation>
    <scope>NUCLEOTIDE SEQUENCE</scope>
    <source>
        <strain evidence="9">ZZ-2019</strain>
        <tissue evidence="9">Adductor muscle</tissue>
    </source>
</reference>
<dbReference type="EMBL" id="VSWD01000011">
    <property type="protein sequence ID" value="KAK3087150.1"/>
    <property type="molecule type" value="Genomic_DNA"/>
</dbReference>
<evidence type="ECO:0000259" key="6">
    <source>
        <dbReference type="Pfam" id="PF00394"/>
    </source>
</evidence>
<dbReference type="InterPro" id="IPR002355">
    <property type="entry name" value="Cu_oxidase_Cu_BS"/>
</dbReference>
<comment type="similarity">
    <text evidence="1">Belongs to the multicopper oxidase family.</text>
</comment>
<dbReference type="SUPFAM" id="SSF49503">
    <property type="entry name" value="Cupredoxins"/>
    <property type="match status" value="3"/>
</dbReference>
<keyword evidence="10" id="KW-1185">Reference proteome</keyword>
<dbReference type="GO" id="GO:0005507">
    <property type="term" value="F:copper ion binding"/>
    <property type="evidence" value="ECO:0007669"/>
    <property type="project" value="InterPro"/>
</dbReference>
<comment type="caution">
    <text evidence="9">The sequence shown here is derived from an EMBL/GenBank/DDBJ whole genome shotgun (WGS) entry which is preliminary data.</text>
</comment>
<evidence type="ECO:0000256" key="3">
    <source>
        <dbReference type="ARBA" id="ARBA00023002"/>
    </source>
</evidence>
<dbReference type="Proteomes" id="UP001186944">
    <property type="component" value="Unassembled WGS sequence"/>
</dbReference>
<evidence type="ECO:0000259" key="8">
    <source>
        <dbReference type="Pfam" id="PF07732"/>
    </source>
</evidence>
<protein>
    <submittedName>
        <fullName evidence="9">Uncharacterized protein</fullName>
    </submittedName>
</protein>
<dbReference type="GO" id="GO:0016491">
    <property type="term" value="F:oxidoreductase activity"/>
    <property type="evidence" value="ECO:0007669"/>
    <property type="project" value="UniProtKB-KW"/>
</dbReference>
<name>A0AA89BTU6_PINIB</name>
<evidence type="ECO:0000256" key="4">
    <source>
        <dbReference type="ARBA" id="ARBA00023008"/>
    </source>
</evidence>
<organism evidence="9 10">
    <name type="scientific">Pinctada imbricata</name>
    <name type="common">Atlantic pearl-oyster</name>
    <name type="synonym">Pinctada martensii</name>
    <dbReference type="NCBI Taxonomy" id="66713"/>
    <lineage>
        <taxon>Eukaryota</taxon>
        <taxon>Metazoa</taxon>
        <taxon>Spiralia</taxon>
        <taxon>Lophotrochozoa</taxon>
        <taxon>Mollusca</taxon>
        <taxon>Bivalvia</taxon>
        <taxon>Autobranchia</taxon>
        <taxon>Pteriomorphia</taxon>
        <taxon>Pterioida</taxon>
        <taxon>Pterioidea</taxon>
        <taxon>Pteriidae</taxon>
        <taxon>Pinctada</taxon>
    </lineage>
</organism>
<sequence>MAYPTYDPNNGIVHDVNKNVGFSDRFTPQTWNDTSWYGDSVPGLNLVNLPRKDTITVPKFGYTVIRFRADNPVPTYSMDQKVVPSCSDTDEVCEFHWSVDYMWTMIYVNKTRLYGEPVTVRNGTFYRRNILKERLECDNYEKMTEEEIMDTPMVDGAYTLVLAINNQYPGPNIVVYEGQTVVVHVTNNLINEGVTIHWHGLRQRGTPYMDGVSMVTQCPINPDETFTYRFKADTIGTHWYHSHHGVTRTEGVYGPLIVLPRKERSDFAEADGDFIMMLQDRYHKHSSVETTLQQNSLMLFYREGFSEEACSFADKGIEGAALTVQTLDSIVINGKGHTYDKETGQPLIPEIPLEKFTVQPNKFYKFRIIQSSMLLPYKISIDKHPLIVMASDGNPINPIHVESLIVHNGERFDVMIYTQEAVKKYWIRVDSMAVKESDGIELKTPDSGYAILDYEGSTDNTPESERDECTEQNPCLVFNCHYGQDSVDAVGFHHKCLDMTDSVATDEDVTRHPLPMPSKDDDIQELFFNFHFKSGEPPSAPAINGKQFHKPSFPLLMAYPKYDPSNGLSLEVNQDVEFLDGFTSQRWNNTSWAGDSVPGLNLVNPPRKDTISVPKWGYTVIRFRADNPGFWFMHCHVETHAQLGMALVLQVGEPDDLPPIPDVSGDIKIQNFKESVDNYGDISSQESGGSRETLRTSEYTEVIYPVFLITLLVIALVQFAYILKMRFRLNKLMLRGGPLYEFNECNERKQLLDKTSDKKLYF</sequence>
<dbReference type="Gene3D" id="2.60.40.420">
    <property type="entry name" value="Cupredoxins - blue copper proteins"/>
    <property type="match status" value="4"/>
</dbReference>
<dbReference type="GO" id="GO:0005886">
    <property type="term" value="C:plasma membrane"/>
    <property type="evidence" value="ECO:0007669"/>
    <property type="project" value="TreeGrafter"/>
</dbReference>
<dbReference type="Pfam" id="PF07732">
    <property type="entry name" value="Cu-oxidase_3"/>
    <property type="match status" value="1"/>
</dbReference>
<dbReference type="PANTHER" id="PTHR11709">
    <property type="entry name" value="MULTI-COPPER OXIDASE"/>
    <property type="match status" value="1"/>
</dbReference>
<evidence type="ECO:0000256" key="1">
    <source>
        <dbReference type="ARBA" id="ARBA00010609"/>
    </source>
</evidence>
<dbReference type="CDD" id="cd13884">
    <property type="entry name" value="CuRO_2_tcLCC_insect_like"/>
    <property type="match status" value="1"/>
</dbReference>
<keyword evidence="5" id="KW-0812">Transmembrane</keyword>
<feature type="transmembrane region" description="Helical" evidence="5">
    <location>
        <begin position="702"/>
        <end position="723"/>
    </location>
</feature>
<gene>
    <name evidence="9" type="ORF">FSP39_002348</name>
</gene>
<evidence type="ECO:0000256" key="5">
    <source>
        <dbReference type="SAM" id="Phobius"/>
    </source>
</evidence>
<dbReference type="GO" id="GO:0006826">
    <property type="term" value="P:iron ion transport"/>
    <property type="evidence" value="ECO:0007669"/>
    <property type="project" value="TreeGrafter"/>
</dbReference>
<dbReference type="PANTHER" id="PTHR11709:SF394">
    <property type="entry name" value="FI03373P-RELATED"/>
    <property type="match status" value="1"/>
</dbReference>
<accession>A0AA89BTU6</accession>
<keyword evidence="2" id="KW-0479">Metal-binding</keyword>
<dbReference type="InterPro" id="IPR045087">
    <property type="entry name" value="Cu-oxidase_fam"/>
</dbReference>
<dbReference type="PROSITE" id="PS00080">
    <property type="entry name" value="MULTICOPPER_OXIDASE2"/>
    <property type="match status" value="1"/>
</dbReference>
<dbReference type="InterPro" id="IPR008972">
    <property type="entry name" value="Cupredoxin"/>
</dbReference>
<proteinExistence type="inferred from homology"/>
<dbReference type="InterPro" id="IPR001117">
    <property type="entry name" value="Cu-oxidase_2nd"/>
</dbReference>
<keyword evidence="3" id="KW-0560">Oxidoreductase</keyword>